<dbReference type="InterPro" id="IPR012337">
    <property type="entry name" value="RNaseH-like_sf"/>
</dbReference>
<dbReference type="PROSITE" id="PS50994">
    <property type="entry name" value="INTEGRASE"/>
    <property type="match status" value="1"/>
</dbReference>
<dbReference type="AlphaFoldDB" id="A0A1A7ZDN0"/>
<dbReference type="GO" id="GO:0003676">
    <property type="term" value="F:nucleic acid binding"/>
    <property type="evidence" value="ECO:0007669"/>
    <property type="project" value="InterPro"/>
</dbReference>
<evidence type="ECO:0000313" key="2">
    <source>
        <dbReference type="EMBL" id="SBP40922.1"/>
    </source>
</evidence>
<dbReference type="InterPro" id="IPR036397">
    <property type="entry name" value="RNaseH_sf"/>
</dbReference>
<dbReference type="Pfam" id="PF00665">
    <property type="entry name" value="rve"/>
    <property type="match status" value="1"/>
</dbReference>
<dbReference type="InterPro" id="IPR050951">
    <property type="entry name" value="Retrovirus_Pol_polyprotein"/>
</dbReference>
<evidence type="ECO:0000259" key="1">
    <source>
        <dbReference type="PROSITE" id="PS50994"/>
    </source>
</evidence>
<feature type="non-terminal residue" evidence="2">
    <location>
        <position position="1"/>
    </location>
</feature>
<reference evidence="2" key="1">
    <citation type="submission" date="2016-05" db="EMBL/GenBank/DDBJ databases">
        <authorList>
            <person name="Lavstsen T."/>
            <person name="Jespersen J.S."/>
        </authorList>
    </citation>
    <scope>NUCLEOTIDE SEQUENCE</scope>
    <source>
        <tissue evidence="2">Brain</tissue>
    </source>
</reference>
<sequence>VVGNPNQMIQPVPLHPTPVVSTPFDHIIIDCVGPLPPSKSGRRYLLTIICSATRFPGAVPLSSITTKNVIKALTGFFSIFDLPTVIQSDHGTNFTSRVFAQVAKTLNIKHVTSSSYHPESQGVLERSHQTLKTMLKKHCFSSGRTWEEGLPFVLFASRDAVQDSTGFSPNQFLFGHAPRGPLKTLKERFLWPVPSVTTSIPSYVSSFQKRLQAANQLVQQHFRTAKASMKRRFDRKSSSRVLQVGDQVLLLNPTVGSSLSPKFEGPFEVMSKLDEHTPSQTHLITHDITLSDPTPVRMHPYHASPHKHELMKQE</sequence>
<feature type="domain" description="Integrase catalytic" evidence="1">
    <location>
        <begin position="19"/>
        <end position="177"/>
    </location>
</feature>
<dbReference type="PANTHER" id="PTHR37984">
    <property type="entry name" value="PROTEIN CBG26694"/>
    <property type="match status" value="1"/>
</dbReference>
<dbReference type="Gene3D" id="3.30.420.10">
    <property type="entry name" value="Ribonuclease H-like superfamily/Ribonuclease H"/>
    <property type="match status" value="1"/>
</dbReference>
<protein>
    <submittedName>
        <fullName evidence="2">Gypsy retrotransposon integrase 1</fullName>
    </submittedName>
</protein>
<proteinExistence type="predicted"/>
<organism evidence="2">
    <name type="scientific">Nothobranchius furzeri</name>
    <name type="common">Turquoise killifish</name>
    <dbReference type="NCBI Taxonomy" id="105023"/>
    <lineage>
        <taxon>Eukaryota</taxon>
        <taxon>Metazoa</taxon>
        <taxon>Chordata</taxon>
        <taxon>Craniata</taxon>
        <taxon>Vertebrata</taxon>
        <taxon>Euteleostomi</taxon>
        <taxon>Actinopterygii</taxon>
        <taxon>Neopterygii</taxon>
        <taxon>Teleostei</taxon>
        <taxon>Neoteleostei</taxon>
        <taxon>Acanthomorphata</taxon>
        <taxon>Ovalentaria</taxon>
        <taxon>Atherinomorphae</taxon>
        <taxon>Cyprinodontiformes</taxon>
        <taxon>Nothobranchiidae</taxon>
        <taxon>Nothobranchius</taxon>
    </lineage>
</organism>
<feature type="non-terminal residue" evidence="2">
    <location>
        <position position="314"/>
    </location>
</feature>
<reference evidence="2" key="2">
    <citation type="submission" date="2016-06" db="EMBL/GenBank/DDBJ databases">
        <title>The genome of a short-lived fish provides insights into sex chromosome evolution and the genetic control of aging.</title>
        <authorList>
            <person name="Reichwald K."/>
            <person name="Felder M."/>
            <person name="Petzold A."/>
            <person name="Koch P."/>
            <person name="Groth M."/>
            <person name="Platzer M."/>
        </authorList>
    </citation>
    <scope>NUCLEOTIDE SEQUENCE</scope>
    <source>
        <tissue evidence="2">Brain</tissue>
    </source>
</reference>
<gene>
    <name evidence="2" type="primary">GIN1</name>
</gene>
<dbReference type="SUPFAM" id="SSF53098">
    <property type="entry name" value="Ribonuclease H-like"/>
    <property type="match status" value="1"/>
</dbReference>
<dbReference type="EMBL" id="HADY01002437">
    <property type="protein sequence ID" value="SBP40922.1"/>
    <property type="molecule type" value="Transcribed_RNA"/>
</dbReference>
<accession>A0A1A7ZDN0</accession>
<dbReference type="InterPro" id="IPR001584">
    <property type="entry name" value="Integrase_cat-core"/>
</dbReference>
<dbReference type="GO" id="GO:0015074">
    <property type="term" value="P:DNA integration"/>
    <property type="evidence" value="ECO:0007669"/>
    <property type="project" value="InterPro"/>
</dbReference>
<dbReference type="PANTHER" id="PTHR37984:SF15">
    <property type="entry name" value="INTEGRASE CATALYTIC DOMAIN-CONTAINING PROTEIN"/>
    <property type="match status" value="1"/>
</dbReference>
<name>A0A1A7ZDN0_NOTFU</name>
<dbReference type="FunFam" id="3.30.420.10:FF:000032">
    <property type="entry name" value="Retrovirus-related Pol polyprotein from transposon 297-like Protein"/>
    <property type="match status" value="1"/>
</dbReference>